<dbReference type="Gene3D" id="3.40.50.1820">
    <property type="entry name" value="alpha/beta hydrolase"/>
    <property type="match status" value="1"/>
</dbReference>
<dbReference type="GO" id="GO:0008236">
    <property type="term" value="F:serine-type peptidase activity"/>
    <property type="evidence" value="ECO:0007669"/>
    <property type="project" value="InterPro"/>
</dbReference>
<dbReference type="Proteomes" id="UP000533900">
    <property type="component" value="Unassembled WGS sequence"/>
</dbReference>
<dbReference type="AlphaFoldDB" id="A0A842IUR7"/>
<accession>A0A842IUR7</accession>
<dbReference type="EMBL" id="JACLCP010000002">
    <property type="protein sequence ID" value="MBC2845097.1"/>
    <property type="molecule type" value="Genomic_DNA"/>
</dbReference>
<keyword evidence="1" id="KW-0732">Signal</keyword>
<dbReference type="SUPFAM" id="SSF82171">
    <property type="entry name" value="DPP6 N-terminal domain-like"/>
    <property type="match status" value="1"/>
</dbReference>
<proteinExistence type="predicted"/>
<feature type="domain" description="Peptidase S9 prolyl oligopeptidase catalytic" evidence="2">
    <location>
        <begin position="730"/>
        <end position="906"/>
    </location>
</feature>
<reference evidence="3" key="1">
    <citation type="submission" date="2020-08" db="EMBL/GenBank/DDBJ databases">
        <title>Winogradskyella ouciana sp. nov., isolated from the hadal seawater of the Mariana Trench.</title>
        <authorList>
            <person name="He X."/>
        </authorList>
    </citation>
    <scope>NUCLEOTIDE SEQUENCE [LARGE SCALE GENOMIC DNA]</scope>
    <source>
        <strain evidence="3">KCTC 52348</strain>
    </source>
</reference>
<dbReference type="SUPFAM" id="SSF53474">
    <property type="entry name" value="alpha/beta-Hydrolases"/>
    <property type="match status" value="1"/>
</dbReference>
<name>A0A842IUR7_9FLAO</name>
<comment type="caution">
    <text evidence="3">The sequence shown here is derived from an EMBL/GenBank/DDBJ whole genome shotgun (WGS) entry which is preliminary data.</text>
</comment>
<keyword evidence="4" id="KW-1185">Reference proteome</keyword>
<feature type="signal peptide" evidence="1">
    <location>
        <begin position="1"/>
        <end position="18"/>
    </location>
</feature>
<dbReference type="PANTHER" id="PTHR11731">
    <property type="entry name" value="PROTEASE FAMILY S9B,C DIPEPTIDYL-PEPTIDASE IV-RELATED"/>
    <property type="match status" value="1"/>
</dbReference>
<dbReference type="Pfam" id="PF00326">
    <property type="entry name" value="Peptidase_S9"/>
    <property type="match status" value="1"/>
</dbReference>
<dbReference type="RefSeq" id="WP_185788815.1">
    <property type="nucleotide sequence ID" value="NZ_JACLCP010000002.1"/>
</dbReference>
<evidence type="ECO:0000313" key="4">
    <source>
        <dbReference type="Proteomes" id="UP000533900"/>
    </source>
</evidence>
<evidence type="ECO:0000256" key="1">
    <source>
        <dbReference type="SAM" id="SignalP"/>
    </source>
</evidence>
<organism evidence="3 4">
    <name type="scientific">Winogradskyella flava</name>
    <dbReference type="NCBI Taxonomy" id="1884876"/>
    <lineage>
        <taxon>Bacteria</taxon>
        <taxon>Pseudomonadati</taxon>
        <taxon>Bacteroidota</taxon>
        <taxon>Flavobacteriia</taxon>
        <taxon>Flavobacteriales</taxon>
        <taxon>Flavobacteriaceae</taxon>
        <taxon>Winogradskyella</taxon>
    </lineage>
</organism>
<feature type="chain" id="PRO_5032347452" evidence="1">
    <location>
        <begin position="19"/>
        <end position="936"/>
    </location>
</feature>
<dbReference type="InterPro" id="IPR001375">
    <property type="entry name" value="Peptidase_S9_cat"/>
</dbReference>
<dbReference type="GO" id="GO:0006508">
    <property type="term" value="P:proteolysis"/>
    <property type="evidence" value="ECO:0007669"/>
    <property type="project" value="InterPro"/>
</dbReference>
<evidence type="ECO:0000313" key="3">
    <source>
        <dbReference type="EMBL" id="MBC2845097.1"/>
    </source>
</evidence>
<sequence>MKILLALGMLCLTMTVTAQKKIMQHEDKALWNRIRNVNISNSGDHMLYALEKGEKDQTLKLLSIKGEELLSYNRSKGGQFSHDSNYAVFAVNAWKDSIREMKRRKVKKKDLPKDTLMIYDIKSKSLQKIPNVKSYKMPEKWSGIVAYMLEAPQPPKKDTTKTKEADSVKTKKKKLKKVSKDNGFHLVIRNLETGVEDTLKYVHRYAIAKEGRHLVYATSGVVDSLGGGVYHYDVDKSAKTQLLSSHHKTKYPQLGISESGKRIGFVIDADSTKSLIKTPQLYAWNQGDSTANMIVDSENNASKLLVSGDQNLQFSKNEDRLFFGLRTTPIVQDTTLLDEEIVNVEVWTYDEPRLYTVQELDAKNDKKKAYLTLYDFNKKQMIPIADTTYDRVRYGDEGNSTYAIVANVTPYQLQSQWTAQLPMDIQRVDLNTGERQQLGTKIYGGSSLSPKGKYLYGYSRKDSTWFTYNLQTLKYTALTKGKQFYNELHDYPDDPYSYGSAGWTEDDDRFLIYDRFDIWAFDPDTGASENLTNGRASQLRYRYLKLDRDERSIPKGNTWMLSTFNEATKHGGFASYNPKTKTLKPLIEGPYVYERPWLAQKDKKERLLFTRQSFTEFPNLWSSNTSFKSPKQITDANPQQSDYNWGTAEMVEWVSLDGKPLKGMLIKPENFDPNKQYPMIVNFYEKSSDRLYRHRLPSYGRSTINYPFYASRGYVIFNPDVSYRDGYPGESAFNCVIPGVTALIDKGFIDKDNIGVQGHSWGGYQIAYLVTKTDIFKAAESGAPVPNMISAYGGIRWWTGLSRQFQYEHTQSRIGGTPWEYPQRYVENSPIFNIDKINTPLLIMHNDADGHVPWYQGIEFFVSLRRLGKPSWFLNYNGEPHWPLKWQNRIDFNIRMAQFFDHYLKGEPKPVWMERGVPALEKGINQGYDYVESDKD</sequence>
<gene>
    <name evidence="3" type="ORF">H7F21_08335</name>
</gene>
<dbReference type="InterPro" id="IPR029058">
    <property type="entry name" value="AB_hydrolase_fold"/>
</dbReference>
<protein>
    <submittedName>
        <fullName evidence="3">S9 family peptidase</fullName>
    </submittedName>
</protein>
<dbReference type="GO" id="GO:0008239">
    <property type="term" value="F:dipeptidyl-peptidase activity"/>
    <property type="evidence" value="ECO:0007669"/>
    <property type="project" value="TreeGrafter"/>
</dbReference>
<dbReference type="InterPro" id="IPR050278">
    <property type="entry name" value="Serine_Prot_S9B/DPPIV"/>
</dbReference>
<dbReference type="PANTHER" id="PTHR11731:SF193">
    <property type="entry name" value="DIPEPTIDYL PEPTIDASE 9"/>
    <property type="match status" value="1"/>
</dbReference>
<evidence type="ECO:0000259" key="2">
    <source>
        <dbReference type="Pfam" id="PF00326"/>
    </source>
</evidence>